<dbReference type="AlphaFoldDB" id="A0A0N0BDL1"/>
<sequence>MPKTVSDVPVFISSGYSRLGGHRQVFSEEETIKSFGLAERHDTNDEKEKKSSKGGVSGTQGRQGKRAARPDRTDKPSGVHSAVVAGFVLDFTGSAISRGIWDAKSTLTAHGRLHKLPCYSIILASMLNEENKFALIWLFLTDI</sequence>
<evidence type="ECO:0000256" key="1">
    <source>
        <dbReference type="SAM" id="MobiDB-lite"/>
    </source>
</evidence>
<name>A0A0N0BDL1_9HYME</name>
<evidence type="ECO:0000313" key="2">
    <source>
        <dbReference type="EMBL" id="KOX70618.1"/>
    </source>
</evidence>
<organism evidence="2 3">
    <name type="scientific">Melipona quadrifasciata</name>
    <dbReference type="NCBI Taxonomy" id="166423"/>
    <lineage>
        <taxon>Eukaryota</taxon>
        <taxon>Metazoa</taxon>
        <taxon>Ecdysozoa</taxon>
        <taxon>Arthropoda</taxon>
        <taxon>Hexapoda</taxon>
        <taxon>Insecta</taxon>
        <taxon>Pterygota</taxon>
        <taxon>Neoptera</taxon>
        <taxon>Endopterygota</taxon>
        <taxon>Hymenoptera</taxon>
        <taxon>Apocrita</taxon>
        <taxon>Aculeata</taxon>
        <taxon>Apoidea</taxon>
        <taxon>Anthophila</taxon>
        <taxon>Apidae</taxon>
        <taxon>Melipona</taxon>
    </lineage>
</organism>
<evidence type="ECO:0000313" key="3">
    <source>
        <dbReference type="Proteomes" id="UP000053105"/>
    </source>
</evidence>
<keyword evidence="3" id="KW-1185">Reference proteome</keyword>
<accession>A0A0N0BDL1</accession>
<feature type="compositionally biased region" description="Basic and acidic residues" evidence="1">
    <location>
        <begin position="38"/>
        <end position="51"/>
    </location>
</feature>
<gene>
    <name evidence="2" type="ORF">WN51_03676</name>
</gene>
<feature type="region of interest" description="Disordered" evidence="1">
    <location>
        <begin position="36"/>
        <end position="78"/>
    </location>
</feature>
<proteinExistence type="predicted"/>
<reference evidence="2 3" key="1">
    <citation type="submission" date="2015-07" db="EMBL/GenBank/DDBJ databases">
        <title>The genome of Melipona quadrifasciata.</title>
        <authorList>
            <person name="Pan H."/>
            <person name="Kapheim K."/>
        </authorList>
    </citation>
    <scope>NUCLEOTIDE SEQUENCE [LARGE SCALE GENOMIC DNA]</scope>
    <source>
        <strain evidence="2">0111107301</strain>
        <tissue evidence="2">Whole body</tissue>
    </source>
</reference>
<feature type="compositionally biased region" description="Basic and acidic residues" evidence="1">
    <location>
        <begin position="68"/>
        <end position="77"/>
    </location>
</feature>
<protein>
    <submittedName>
        <fullName evidence="2">Uncharacterized protein</fullName>
    </submittedName>
</protein>
<dbReference type="EMBL" id="KQ435855">
    <property type="protein sequence ID" value="KOX70618.1"/>
    <property type="molecule type" value="Genomic_DNA"/>
</dbReference>
<dbReference type="Proteomes" id="UP000053105">
    <property type="component" value="Unassembled WGS sequence"/>
</dbReference>